<protein>
    <submittedName>
        <fullName evidence="1">Uncharacterized protein</fullName>
    </submittedName>
</protein>
<dbReference type="AlphaFoldDB" id="A0A9Q5ZGH0"/>
<dbReference type="GeneID" id="57094290"/>
<name>A0A9Q5ZGH0_NOSLI</name>
<dbReference type="EMBL" id="LAHD01000005">
    <property type="protein sequence ID" value="PHK06734.1"/>
    <property type="molecule type" value="Genomic_DNA"/>
</dbReference>
<dbReference type="RefSeq" id="WP_099066515.1">
    <property type="nucleotide sequence ID" value="NZ_LAHD01000005.1"/>
</dbReference>
<organism evidence="1 2">
    <name type="scientific">Nostoc linckia z8</name>
    <dbReference type="NCBI Taxonomy" id="1628746"/>
    <lineage>
        <taxon>Bacteria</taxon>
        <taxon>Bacillati</taxon>
        <taxon>Cyanobacteriota</taxon>
        <taxon>Cyanophyceae</taxon>
        <taxon>Nostocales</taxon>
        <taxon>Nostocaceae</taxon>
        <taxon>Nostoc</taxon>
    </lineage>
</organism>
<evidence type="ECO:0000313" key="2">
    <source>
        <dbReference type="Proteomes" id="UP000222310"/>
    </source>
</evidence>
<sequence>MISKLNLVIDYEVATVFDGLWGGKAAIYELPVRTVTFNRLQGDRTKVAALRLGYSPAVDLPHRRQIDDEIYINQWVLTGEQICPLVVVRNCCAYGADFFEPCPTADEIENDGDEA</sequence>
<gene>
    <name evidence="1" type="ORF">VF08_03075</name>
</gene>
<evidence type="ECO:0000313" key="1">
    <source>
        <dbReference type="EMBL" id="PHK06734.1"/>
    </source>
</evidence>
<accession>A0A9Q5ZGH0</accession>
<reference evidence="1 2" key="1">
    <citation type="submission" date="2015-02" db="EMBL/GenBank/DDBJ databases">
        <title>Nostoc linckia genome annotation.</title>
        <authorList>
            <person name="Zhou Z."/>
        </authorList>
    </citation>
    <scope>NUCLEOTIDE SEQUENCE [LARGE SCALE GENOMIC DNA]</scope>
    <source>
        <strain evidence="2">z8</strain>
    </source>
</reference>
<proteinExistence type="predicted"/>
<comment type="caution">
    <text evidence="1">The sequence shown here is derived from an EMBL/GenBank/DDBJ whole genome shotgun (WGS) entry which is preliminary data.</text>
</comment>
<dbReference type="Proteomes" id="UP000222310">
    <property type="component" value="Unassembled WGS sequence"/>
</dbReference>